<dbReference type="EMBL" id="CAJVSB020000068">
    <property type="protein sequence ID" value="CAH2041050.1"/>
    <property type="molecule type" value="Genomic_DNA"/>
</dbReference>
<comment type="caution">
    <text evidence="1">The sequence shown here is derived from an EMBL/GenBank/DDBJ whole genome shotgun (WGS) entry which is preliminary data.</text>
</comment>
<name>A0AAU9RFM1_THLAR</name>
<evidence type="ECO:0000313" key="1">
    <source>
        <dbReference type="EMBL" id="CAH2041050.1"/>
    </source>
</evidence>
<dbReference type="Proteomes" id="UP000836841">
    <property type="component" value="Unassembled WGS sequence"/>
</dbReference>
<accession>A0AAU9RFM1</accession>
<dbReference type="AlphaFoldDB" id="A0AAU9RFM1"/>
<evidence type="ECO:0000313" key="2">
    <source>
        <dbReference type="Proteomes" id="UP000836841"/>
    </source>
</evidence>
<keyword evidence="2" id="KW-1185">Reference proteome</keyword>
<dbReference type="PANTHER" id="PTHR37744:SF1">
    <property type="entry name" value="STAR LIPID TRANSFER-LIKE PROTEIN"/>
    <property type="match status" value="1"/>
</dbReference>
<reference evidence="1 2" key="1">
    <citation type="submission" date="2022-03" db="EMBL/GenBank/DDBJ databases">
        <authorList>
            <person name="Nunn A."/>
            <person name="Chopra R."/>
            <person name="Nunn A."/>
            <person name="Contreras Garrido A."/>
        </authorList>
    </citation>
    <scope>NUCLEOTIDE SEQUENCE [LARGE SCALE GENOMIC DNA]</scope>
</reference>
<proteinExistence type="predicted"/>
<organism evidence="1 2">
    <name type="scientific">Thlaspi arvense</name>
    <name type="common">Field penny-cress</name>
    <dbReference type="NCBI Taxonomy" id="13288"/>
    <lineage>
        <taxon>Eukaryota</taxon>
        <taxon>Viridiplantae</taxon>
        <taxon>Streptophyta</taxon>
        <taxon>Embryophyta</taxon>
        <taxon>Tracheophyta</taxon>
        <taxon>Spermatophyta</taxon>
        <taxon>Magnoliopsida</taxon>
        <taxon>eudicotyledons</taxon>
        <taxon>Gunneridae</taxon>
        <taxon>Pentapetalae</taxon>
        <taxon>rosids</taxon>
        <taxon>malvids</taxon>
        <taxon>Brassicales</taxon>
        <taxon>Brassicaceae</taxon>
        <taxon>Thlaspideae</taxon>
        <taxon>Thlaspi</taxon>
    </lineage>
</organism>
<protein>
    <submittedName>
        <fullName evidence="1">Uncharacterized protein</fullName>
    </submittedName>
</protein>
<sequence>MDEIGASGGLGGHWWWAVASTAQLALGMNSYRKGYSGDSRFMPFKAFAVASLFVGASASAAVASLRASGIHSECTLGMPPAGANSVVPCLELEALPRLKL</sequence>
<dbReference type="PANTHER" id="PTHR37744">
    <property type="entry name" value="STAR LIPID TRANSFER-LIKE PROTEIN"/>
    <property type="match status" value="1"/>
</dbReference>
<gene>
    <name evidence="1" type="ORF">TAV2_LOCUS4354</name>
</gene>